<sequence>MATAVDGREKRIDREFAEFIHVSDLMYYGADLASAWTGLPTLAHAEGAQTPSGSTHVTTKHQRSMTQMPIAAATVDGHIAWPP</sequence>
<dbReference type="Proteomes" id="UP000646745">
    <property type="component" value="Unassembled WGS sequence"/>
</dbReference>
<evidence type="ECO:0000313" key="2">
    <source>
        <dbReference type="Proteomes" id="UP000646745"/>
    </source>
</evidence>
<reference evidence="2" key="1">
    <citation type="journal article" date="2019" name="Int. J. Syst. Evol. Microbiol.">
        <title>The Global Catalogue of Microorganisms (GCM) 10K type strain sequencing project: providing services to taxonomists for standard genome sequencing and annotation.</title>
        <authorList>
            <consortium name="The Broad Institute Genomics Platform"/>
            <consortium name="The Broad Institute Genome Sequencing Center for Infectious Disease"/>
            <person name="Wu L."/>
            <person name="Ma J."/>
        </authorList>
    </citation>
    <scope>NUCLEOTIDE SEQUENCE [LARGE SCALE GENOMIC DNA]</scope>
    <source>
        <strain evidence="2">KCTC 32998</strain>
    </source>
</reference>
<evidence type="ECO:0000313" key="1">
    <source>
        <dbReference type="EMBL" id="GHB23315.1"/>
    </source>
</evidence>
<keyword evidence="2" id="KW-1185">Reference proteome</keyword>
<proteinExistence type="predicted"/>
<organism evidence="1 2">
    <name type="scientific">Salinicola rhizosphaerae</name>
    <dbReference type="NCBI Taxonomy" id="1443141"/>
    <lineage>
        <taxon>Bacteria</taxon>
        <taxon>Pseudomonadati</taxon>
        <taxon>Pseudomonadota</taxon>
        <taxon>Gammaproteobacteria</taxon>
        <taxon>Oceanospirillales</taxon>
        <taxon>Halomonadaceae</taxon>
        <taxon>Salinicola</taxon>
    </lineage>
</organism>
<dbReference type="EMBL" id="BMZI01000005">
    <property type="protein sequence ID" value="GHB23315.1"/>
    <property type="molecule type" value="Genomic_DNA"/>
</dbReference>
<gene>
    <name evidence="1" type="ORF">GCM10009038_22600</name>
</gene>
<accession>A0ABQ3E779</accession>
<name>A0ABQ3E779_9GAMM</name>
<comment type="caution">
    <text evidence="1">The sequence shown here is derived from an EMBL/GenBank/DDBJ whole genome shotgun (WGS) entry which is preliminary data.</text>
</comment>
<protein>
    <submittedName>
        <fullName evidence="1">Uncharacterized protein</fullName>
    </submittedName>
</protein>